<dbReference type="EMBL" id="CP021659">
    <property type="protein sequence ID" value="AWK15194.1"/>
    <property type="molecule type" value="Genomic_DNA"/>
</dbReference>
<feature type="region of interest" description="Disordered" evidence="1">
    <location>
        <begin position="1"/>
        <end position="108"/>
    </location>
</feature>
<dbReference type="AlphaFoldDB" id="A0A2U8IAH3"/>
<sequence length="304" mass="33410">MKFAGNIAGNIPERMPKIMTGSETAKTTKKTAVRVKAPDARIPERVGNSFPRQTTHTQMVVQDGNTPASKSGTPKRVPSEKTEVIKVSQSKPSTTAQMGVKGENTTTPKSRILRRIPSDTESQKNGIKNTTAAGISNNKIIRSATFILTAPSAPLNIVPKIEESNSVPTQSLTHTTSKTGIKANIQKNAAPKTSKPIQHKTEINEPSKNTSSVPEQHADLMAIFKGKNSPHSIKRELQVAERRNVKCTMNNGNKKIFEDFLKRIIQPTYISYVKDLINNPDNIKKSSFKEIPLSEMLFKSAKNN</sequence>
<organism evidence="2 3">
    <name type="scientific">Candidatus Fukatsuia symbiotica</name>
    <dbReference type="NCBI Taxonomy" id="1878942"/>
    <lineage>
        <taxon>Bacteria</taxon>
        <taxon>Pseudomonadati</taxon>
        <taxon>Pseudomonadota</taxon>
        <taxon>Gammaproteobacteria</taxon>
        <taxon>Enterobacterales</taxon>
        <taxon>Yersiniaceae</taxon>
        <taxon>Candidatus Fukatsuia</taxon>
    </lineage>
</organism>
<feature type="compositionally biased region" description="Polar residues" evidence="1">
    <location>
        <begin position="87"/>
        <end position="108"/>
    </location>
</feature>
<dbReference type="KEGG" id="fsm:CCS41_13080"/>
<evidence type="ECO:0000313" key="3">
    <source>
        <dbReference type="Proteomes" id="UP000261875"/>
    </source>
</evidence>
<accession>A0A2U8IAH3</accession>
<proteinExistence type="predicted"/>
<protein>
    <submittedName>
        <fullName evidence="2">Uncharacterized protein</fullName>
    </submittedName>
</protein>
<feature type="compositionally biased region" description="Polar residues" evidence="1">
    <location>
        <begin position="50"/>
        <end position="72"/>
    </location>
</feature>
<name>A0A2U8IAH3_9GAMM</name>
<keyword evidence="3" id="KW-1185">Reference proteome</keyword>
<feature type="region of interest" description="Disordered" evidence="1">
    <location>
        <begin position="188"/>
        <end position="214"/>
    </location>
</feature>
<evidence type="ECO:0000256" key="1">
    <source>
        <dbReference type="SAM" id="MobiDB-lite"/>
    </source>
</evidence>
<gene>
    <name evidence="2" type="ORF">CCS41_13080</name>
</gene>
<evidence type="ECO:0000313" key="2">
    <source>
        <dbReference type="EMBL" id="AWK15194.1"/>
    </source>
</evidence>
<dbReference type="Proteomes" id="UP000261875">
    <property type="component" value="Chromosome"/>
</dbReference>
<reference evidence="2 3" key="1">
    <citation type="submission" date="2017-05" db="EMBL/GenBank/DDBJ databases">
        <title>Genome sequence of Candidatus Fukatsuia symbiotica and Candidatus Hamiltonella defensa from Acyrthosiphon pisum strain 5D.</title>
        <authorList>
            <person name="Patel V.A."/>
            <person name="Chevignon G."/>
            <person name="Russell J.A."/>
            <person name="Oliver K.M."/>
        </authorList>
    </citation>
    <scope>NUCLEOTIDE SEQUENCE [LARGE SCALE GENOMIC DNA]</scope>
    <source>
        <strain evidence="2 3">5D</strain>
    </source>
</reference>